<comment type="function">
    <text evidence="11">Transport of potassium into the cell. Likely operates as a K(+):H(+) symporter.</text>
</comment>
<evidence type="ECO:0000256" key="11">
    <source>
        <dbReference type="HAMAP-Rule" id="MF_01522"/>
    </source>
</evidence>
<feature type="transmembrane region" description="Helical" evidence="11">
    <location>
        <begin position="128"/>
        <end position="147"/>
    </location>
</feature>
<keyword evidence="7 11" id="KW-0630">Potassium</keyword>
<evidence type="ECO:0000256" key="8">
    <source>
        <dbReference type="ARBA" id="ARBA00022989"/>
    </source>
</evidence>
<comment type="similarity">
    <text evidence="11">Belongs to the HAK/KUP transporter (TC 2.A.72) family.</text>
</comment>
<dbReference type="HAMAP" id="MF_01522">
    <property type="entry name" value="Kup"/>
    <property type="match status" value="1"/>
</dbReference>
<feature type="transmembrane region" description="Helical" evidence="11">
    <location>
        <begin position="42"/>
        <end position="63"/>
    </location>
</feature>
<dbReference type="Pfam" id="PF22776">
    <property type="entry name" value="K_trans_C"/>
    <property type="match status" value="1"/>
</dbReference>
<dbReference type="EMBL" id="JAABLM010000003">
    <property type="protein sequence ID" value="NBL64166.1"/>
    <property type="molecule type" value="Genomic_DNA"/>
</dbReference>
<feature type="transmembrane region" description="Helical" evidence="11">
    <location>
        <begin position="327"/>
        <end position="347"/>
    </location>
</feature>
<evidence type="ECO:0000256" key="9">
    <source>
        <dbReference type="ARBA" id="ARBA00023065"/>
    </source>
</evidence>
<feature type="transmembrane region" description="Helical" evidence="11">
    <location>
        <begin position="159"/>
        <end position="181"/>
    </location>
</feature>
<keyword evidence="8 11" id="KW-1133">Transmembrane helix</keyword>
<evidence type="ECO:0000256" key="7">
    <source>
        <dbReference type="ARBA" id="ARBA00022958"/>
    </source>
</evidence>
<feature type="transmembrane region" description="Helical" evidence="11">
    <location>
        <begin position="411"/>
        <end position="432"/>
    </location>
</feature>
<feature type="transmembrane region" description="Helical" evidence="11">
    <location>
        <begin position="231"/>
        <end position="252"/>
    </location>
</feature>
<evidence type="ECO:0000256" key="1">
    <source>
        <dbReference type="ARBA" id="ARBA00004141"/>
    </source>
</evidence>
<keyword evidence="6 11" id="KW-0769">Symport</keyword>
<reference evidence="15" key="1">
    <citation type="submission" date="2020-01" db="EMBL/GenBank/DDBJ databases">
        <title>Sphingomonas sp. strain CSW-10.</title>
        <authorList>
            <person name="Chen W.-M."/>
        </authorList>
    </citation>
    <scope>NUCLEOTIDE SEQUENCE [LARGE SCALE GENOMIC DNA]</scope>
    <source>
        <strain evidence="15">NST-5</strain>
    </source>
</reference>
<keyword evidence="5 11" id="KW-0812">Transmembrane</keyword>
<dbReference type="Pfam" id="PF02705">
    <property type="entry name" value="K_trans"/>
    <property type="match status" value="1"/>
</dbReference>
<dbReference type="Proteomes" id="UP000798602">
    <property type="component" value="Unassembled WGS sequence"/>
</dbReference>
<evidence type="ECO:0000256" key="2">
    <source>
        <dbReference type="ARBA" id="ARBA00022448"/>
    </source>
</evidence>
<accession>A0ABW9Z7H9</accession>
<keyword evidence="2 11" id="KW-0813">Transport</keyword>
<dbReference type="InterPro" id="IPR053952">
    <property type="entry name" value="K_trans_C"/>
</dbReference>
<comment type="caution">
    <text evidence="14">The sequence shown here is derived from an EMBL/GenBank/DDBJ whole genome shotgun (WGS) entry which is preliminary data.</text>
</comment>
<comment type="subcellular location">
    <subcellularLocation>
        <location evidence="11">Cell membrane</location>
        <topology evidence="11">Multi-pass membrane protein</topology>
    </subcellularLocation>
    <subcellularLocation>
        <location evidence="1">Membrane</location>
        <topology evidence="1">Multi-pass membrane protein</topology>
    </subcellularLocation>
</comment>
<feature type="transmembrane region" description="Helical" evidence="11">
    <location>
        <begin position="384"/>
        <end position="405"/>
    </location>
</feature>
<dbReference type="PANTHER" id="PTHR30540:SF83">
    <property type="entry name" value="K+ POTASSIUM TRANSPORTER"/>
    <property type="match status" value="1"/>
</dbReference>
<feature type="transmembrane region" description="Helical" evidence="11">
    <location>
        <begin position="275"/>
        <end position="307"/>
    </location>
</feature>
<keyword evidence="15" id="KW-1185">Reference proteome</keyword>
<evidence type="ECO:0000313" key="15">
    <source>
        <dbReference type="Proteomes" id="UP000798602"/>
    </source>
</evidence>
<evidence type="ECO:0000256" key="3">
    <source>
        <dbReference type="ARBA" id="ARBA00022475"/>
    </source>
</evidence>
<keyword evidence="10 11" id="KW-0472">Membrane</keyword>
<proteinExistence type="inferred from homology"/>
<feature type="domain" description="K+ potassium transporter C-terminal" evidence="13">
    <location>
        <begin position="467"/>
        <end position="622"/>
    </location>
</feature>
<dbReference type="InterPro" id="IPR003855">
    <property type="entry name" value="K+_transporter"/>
</dbReference>
<evidence type="ECO:0000256" key="4">
    <source>
        <dbReference type="ARBA" id="ARBA00022538"/>
    </source>
</evidence>
<dbReference type="InterPro" id="IPR053951">
    <property type="entry name" value="K_trans_N"/>
</dbReference>
<gene>
    <name evidence="11" type="primary">kup</name>
    <name evidence="14" type="ORF">GV828_03005</name>
</gene>
<dbReference type="InterPro" id="IPR023051">
    <property type="entry name" value="Kup"/>
</dbReference>
<organism evidence="14 15">
    <name type="scientific">Flavobacterium ichthyis</name>
    <dbReference type="NCBI Taxonomy" id="2698827"/>
    <lineage>
        <taxon>Bacteria</taxon>
        <taxon>Pseudomonadati</taxon>
        <taxon>Bacteroidota</taxon>
        <taxon>Flavobacteriia</taxon>
        <taxon>Flavobacteriales</taxon>
        <taxon>Flavobacteriaceae</taxon>
        <taxon>Flavobacterium</taxon>
    </lineage>
</organism>
<sequence length="643" mass="72763">MHKLSAAGLLVTLGIIFGDIGTSPLYVLKAIVGDEAINSTDIIGAVSAIFWTLTLQTTVKYVIITLRADNNGEGGIFSLYTLIRKTKVKWLLFPAIIGGSTLLADGIITPPVTVSSAIEGLRVINPDIPTIPIVIAIITVLFGLQQFGTSFIGKFFGPVMLLWFSMLGVLGTIQLTTNLGVFSALNPYHAYELLMNHKEGFLILGAVFLCTTGAEALYSDLGHCGKSNIRVSWIFVKTMLLLNYFGQGAWLISHEGETLQSIDVINPFYAIMPEWFLPFGIGLATLAAVVASQAMISGSFTLINEAIRLNFWPKVKVKYPTELKGQLYIPSLNWMLWIGCLVVVLYFKESSEMEAAYGLAIVMTMLMTTSLLNYYLILKRYNKIFITVFITTFTIIELAFLVANLHKFWDGGYITLLIAMVLMTTMFTWYFARKIRNRYLVFVRLSDYLPVLEDLSHDESVPKYATNLVYLTSADHRTEIESKIMYSILNKQPKRADIYWFVHVHTVDEPYTMEYRVNEFIHDDVIRIDFRLGFRVAPRISLMFKKVVEDMVKNKEVDITSRYASLNKNNIIGDFRFILIEKFISYDNDLPFYEKWILDSYNILKKMGLSEEKAFGLDSSAVTIESFPLLITAPKEINLKRVD</sequence>
<feature type="domain" description="K+ potassium transporter integral membrane" evidence="12">
    <location>
        <begin position="10"/>
        <end position="439"/>
    </location>
</feature>
<keyword evidence="4 11" id="KW-0633">Potassium transport</keyword>
<evidence type="ECO:0000256" key="10">
    <source>
        <dbReference type="ARBA" id="ARBA00023136"/>
    </source>
</evidence>
<protein>
    <recommendedName>
        <fullName evidence="11">Probable potassium transport system protein Kup</fullName>
    </recommendedName>
</protein>
<evidence type="ECO:0000256" key="6">
    <source>
        <dbReference type="ARBA" id="ARBA00022847"/>
    </source>
</evidence>
<dbReference type="PANTHER" id="PTHR30540">
    <property type="entry name" value="OSMOTIC STRESS POTASSIUM TRANSPORTER"/>
    <property type="match status" value="1"/>
</dbReference>
<keyword evidence="9 11" id="KW-0406">Ion transport</keyword>
<comment type="catalytic activity">
    <reaction evidence="11">
        <text>K(+)(in) + H(+)(in) = K(+)(out) + H(+)(out)</text>
        <dbReference type="Rhea" id="RHEA:28490"/>
        <dbReference type="ChEBI" id="CHEBI:15378"/>
        <dbReference type="ChEBI" id="CHEBI:29103"/>
    </reaction>
</comment>
<evidence type="ECO:0000259" key="12">
    <source>
        <dbReference type="Pfam" id="PF02705"/>
    </source>
</evidence>
<evidence type="ECO:0000256" key="5">
    <source>
        <dbReference type="ARBA" id="ARBA00022692"/>
    </source>
</evidence>
<evidence type="ECO:0000259" key="13">
    <source>
        <dbReference type="Pfam" id="PF22776"/>
    </source>
</evidence>
<keyword evidence="3 11" id="KW-1003">Cell membrane</keyword>
<feature type="transmembrane region" description="Helical" evidence="11">
    <location>
        <begin position="201"/>
        <end position="219"/>
    </location>
</feature>
<evidence type="ECO:0000313" key="14">
    <source>
        <dbReference type="EMBL" id="NBL64166.1"/>
    </source>
</evidence>
<name>A0ABW9Z7H9_9FLAO</name>
<feature type="transmembrane region" description="Helical" evidence="11">
    <location>
        <begin position="90"/>
        <end position="108"/>
    </location>
</feature>
<dbReference type="RefSeq" id="WP_208103134.1">
    <property type="nucleotide sequence ID" value="NZ_JAABLM010000003.1"/>
</dbReference>
<feature type="transmembrane region" description="Helical" evidence="11">
    <location>
        <begin position="359"/>
        <end position="377"/>
    </location>
</feature>